<keyword evidence="4 6" id="KW-0413">Isomerase</keyword>
<dbReference type="PANTHER" id="PTHR43475">
    <property type="entry name" value="METHYLTHIORIBOSE-1-PHOSPHATE ISOMERASE"/>
    <property type="match status" value="1"/>
</dbReference>
<feature type="active site" description="Proton donor" evidence="6">
    <location>
        <position position="252"/>
    </location>
</feature>
<evidence type="ECO:0000256" key="5">
    <source>
        <dbReference type="ARBA" id="ARBA00023242"/>
    </source>
</evidence>
<comment type="subcellular location">
    <subcellularLocation>
        <location evidence="6">Cytoplasm</location>
    </subcellularLocation>
    <subcellularLocation>
        <location evidence="6">Nucleus</location>
    </subcellularLocation>
</comment>
<dbReference type="VEuPathDB" id="FungiDB:YALI0_A16698g"/>
<evidence type="ECO:0000256" key="6">
    <source>
        <dbReference type="HAMAP-Rule" id="MF_03119"/>
    </source>
</evidence>
<dbReference type="InterPro" id="IPR005251">
    <property type="entry name" value="IF-M1Pi"/>
</dbReference>
<name>A0A1D8N514_YARLL</name>
<evidence type="ECO:0000256" key="1">
    <source>
        <dbReference type="ARBA" id="ARBA00022490"/>
    </source>
</evidence>
<sequence>MSLEAIRYDEKNHTLTILDQLRLPHESEYVPINNSDDGWKAIKDMVVRGAPAIAIVAILSLAVELVHGGKVSRDQTRAEVGSFISDRLDYLNTSRPTAVNLSDAVGSFKKLVETQTGSASELIEAFLSASHKMLLDDVQDNKNIGKYGLEWIQKNVPQAANGHKISALTICNTGSLATAGYGTALGIIRALHEAGVLERVYALETRPYNQGSRLTAYELVHDGIPATLVTDSMAAALLRKNKDIGVIIVGADRVVLNGDTANKIGTFQLSILANHFDRKFIVAAPTTSIDVQTKSGEDIEIEERPAIELTQVKGVDANKQPLTVSVAAPGIEVWNPAFDYAPYKLIDTIVTEKGVAEKTGGEFNLKEFKSAN</sequence>
<keyword evidence="2 6" id="KW-0028">Amino-acid biosynthesis</keyword>
<dbReference type="InterPro" id="IPR037171">
    <property type="entry name" value="NagB/RpiA_transferase-like"/>
</dbReference>
<dbReference type="FunFam" id="3.40.50.10470:FF:000003">
    <property type="entry name" value="Methylthioribose-1-phosphate isomerase"/>
    <property type="match status" value="1"/>
</dbReference>
<dbReference type="SUPFAM" id="SSF100950">
    <property type="entry name" value="NagB/RpiA/CoA transferase-like"/>
    <property type="match status" value="1"/>
</dbReference>
<dbReference type="InterPro" id="IPR027363">
    <property type="entry name" value="M1Pi_N"/>
</dbReference>
<dbReference type="Gene3D" id="1.20.120.420">
    <property type="entry name" value="translation initiation factor eif-2b, domain 1"/>
    <property type="match status" value="1"/>
</dbReference>
<dbReference type="NCBIfam" id="NF004326">
    <property type="entry name" value="PRK05720.1"/>
    <property type="match status" value="1"/>
</dbReference>
<organism evidence="7 8">
    <name type="scientific">Yarrowia lipolytica</name>
    <name type="common">Candida lipolytica</name>
    <dbReference type="NCBI Taxonomy" id="4952"/>
    <lineage>
        <taxon>Eukaryota</taxon>
        <taxon>Fungi</taxon>
        <taxon>Dikarya</taxon>
        <taxon>Ascomycota</taxon>
        <taxon>Saccharomycotina</taxon>
        <taxon>Dipodascomycetes</taxon>
        <taxon>Dipodascales</taxon>
        <taxon>Dipodascales incertae sedis</taxon>
        <taxon>Yarrowia</taxon>
    </lineage>
</organism>
<evidence type="ECO:0000313" key="7">
    <source>
        <dbReference type="EMBL" id="AOW00735.1"/>
    </source>
</evidence>
<dbReference type="Gene3D" id="3.40.50.10470">
    <property type="entry name" value="Translation initiation factor eif-2b, domain 2"/>
    <property type="match status" value="1"/>
</dbReference>
<accession>A0A1D8N514</accession>
<dbReference type="InterPro" id="IPR042529">
    <property type="entry name" value="IF_2B-like_C"/>
</dbReference>
<dbReference type="eggNOG" id="KOG1468">
    <property type="taxonomic scope" value="Eukaryota"/>
</dbReference>
<comment type="function">
    <text evidence="6">Catalyzes the interconversion of methylthioribose-1-phosphate (MTR-1-P) into methylthioribulose-1-phosphate (MTRu-1-P).</text>
</comment>
<dbReference type="VEuPathDB" id="FungiDB:YALI1_A16642g"/>
<dbReference type="GO" id="GO:0046523">
    <property type="term" value="F:S-methyl-5-thioribose-1-phosphate isomerase activity"/>
    <property type="evidence" value="ECO:0007669"/>
    <property type="project" value="UniProtKB-UniRule"/>
</dbReference>
<dbReference type="PANTHER" id="PTHR43475:SF1">
    <property type="entry name" value="METHYLTHIORIBOSE-1-PHOSPHATE ISOMERASE"/>
    <property type="match status" value="1"/>
</dbReference>
<keyword evidence="3 6" id="KW-0486">Methionine biosynthesis</keyword>
<dbReference type="InterPro" id="IPR011559">
    <property type="entry name" value="Initiation_fac_2B_a/b/d"/>
</dbReference>
<evidence type="ECO:0000256" key="2">
    <source>
        <dbReference type="ARBA" id="ARBA00022605"/>
    </source>
</evidence>
<dbReference type="EC" id="5.3.1.23" evidence="6"/>
<comment type="catalytic activity">
    <reaction evidence="6">
        <text>5-(methylsulfanyl)-alpha-D-ribose 1-phosphate = 5-(methylsulfanyl)-D-ribulose 1-phosphate</text>
        <dbReference type="Rhea" id="RHEA:19989"/>
        <dbReference type="ChEBI" id="CHEBI:58533"/>
        <dbReference type="ChEBI" id="CHEBI:58548"/>
        <dbReference type="EC" id="5.3.1.23"/>
    </reaction>
</comment>
<proteinExistence type="inferred from homology"/>
<keyword evidence="5 6" id="KW-0539">Nucleus</keyword>
<dbReference type="Proteomes" id="UP000182444">
    <property type="component" value="Chromosome 1A"/>
</dbReference>
<dbReference type="HAMAP" id="MF_01678">
    <property type="entry name" value="Salvage_MtnA"/>
    <property type="match status" value="1"/>
</dbReference>
<dbReference type="EMBL" id="CP017553">
    <property type="protein sequence ID" value="AOW00735.1"/>
    <property type="molecule type" value="Genomic_DNA"/>
</dbReference>
<dbReference type="FunFam" id="1.20.120.420:FF:000006">
    <property type="entry name" value="Methylthioribose-1-phosphate isomerase"/>
    <property type="match status" value="1"/>
</dbReference>
<dbReference type="AlphaFoldDB" id="A0A1D8N514"/>
<evidence type="ECO:0000313" key="8">
    <source>
        <dbReference type="Proteomes" id="UP000182444"/>
    </source>
</evidence>
<dbReference type="NCBIfam" id="TIGR00524">
    <property type="entry name" value="eIF-2B_rel"/>
    <property type="match status" value="1"/>
</dbReference>
<dbReference type="GO" id="GO:0005634">
    <property type="term" value="C:nucleus"/>
    <property type="evidence" value="ECO:0007669"/>
    <property type="project" value="UniProtKB-SubCell"/>
</dbReference>
<dbReference type="InterPro" id="IPR000649">
    <property type="entry name" value="IF-2B-related"/>
</dbReference>
<dbReference type="KEGG" id="yli:2906518"/>
<comment type="similarity">
    <text evidence="6">Belongs to the eIF-2B alpha/beta/delta subunits family. MtnA subfamily.</text>
</comment>
<reference evidence="7 8" key="1">
    <citation type="journal article" date="2016" name="PLoS ONE">
        <title>Sequence Assembly of Yarrowia lipolytica Strain W29/CLIB89 Shows Transposable Element Diversity.</title>
        <authorList>
            <person name="Magnan C."/>
            <person name="Yu J."/>
            <person name="Chang I."/>
            <person name="Jahn E."/>
            <person name="Kanomata Y."/>
            <person name="Wu J."/>
            <person name="Zeller M."/>
            <person name="Oakes M."/>
            <person name="Baldi P."/>
            <person name="Sandmeyer S."/>
        </authorList>
    </citation>
    <scope>NUCLEOTIDE SEQUENCE [LARGE SCALE GENOMIC DNA]</scope>
    <source>
        <strain evidence="8">CLIB89(W29)</strain>
    </source>
</reference>
<comment type="pathway">
    <text evidence="6">Amino-acid biosynthesis; L-methionine biosynthesis via salvage pathway; L-methionine from S-methyl-5-thio-alpha-D-ribose 1-phosphate: step 1/6.</text>
</comment>
<gene>
    <name evidence="6" type="primary">MRI1</name>
    <name evidence="7" type="ORF">YALI1_A16642g</name>
</gene>
<keyword evidence="1 6" id="KW-0963">Cytoplasm</keyword>
<protein>
    <recommendedName>
        <fullName evidence="6">Methylthioribose-1-phosphate isomerase</fullName>
        <shortName evidence="6">M1Pi</shortName>
        <shortName evidence="6">MTR-1-P isomerase</shortName>
        <ecNumber evidence="6">5.3.1.23</ecNumber>
    </recommendedName>
    <alternativeName>
        <fullName evidence="6">S-methyl-5-thioribose-1-phosphate isomerase</fullName>
    </alternativeName>
    <alternativeName>
        <fullName evidence="6">Translation initiation factor eIF-2B subunit alpha/beta/delta-like protein</fullName>
    </alternativeName>
</protein>
<dbReference type="GO" id="GO:0019509">
    <property type="term" value="P:L-methionine salvage from methylthioadenosine"/>
    <property type="evidence" value="ECO:0007669"/>
    <property type="project" value="UniProtKB-UniRule"/>
</dbReference>
<dbReference type="NCBIfam" id="TIGR00512">
    <property type="entry name" value="salvage_mtnA"/>
    <property type="match status" value="1"/>
</dbReference>
<dbReference type="Pfam" id="PF01008">
    <property type="entry name" value="IF-2B"/>
    <property type="match status" value="1"/>
</dbReference>
<evidence type="ECO:0000256" key="3">
    <source>
        <dbReference type="ARBA" id="ARBA00023167"/>
    </source>
</evidence>
<dbReference type="GO" id="GO:0005737">
    <property type="term" value="C:cytoplasm"/>
    <property type="evidence" value="ECO:0007669"/>
    <property type="project" value="UniProtKB-SubCell"/>
</dbReference>
<feature type="site" description="Transition state stabilizer" evidence="6">
    <location>
        <position position="171"/>
    </location>
</feature>
<evidence type="ECO:0000256" key="4">
    <source>
        <dbReference type="ARBA" id="ARBA00023235"/>
    </source>
</evidence>
<dbReference type="UniPathway" id="UPA00904">
    <property type="reaction ID" value="UER00874"/>
</dbReference>